<accession>A0A4W6C0Z0</accession>
<dbReference type="GO" id="GO:0004930">
    <property type="term" value="F:G protein-coupled receptor activity"/>
    <property type="evidence" value="ECO:0007669"/>
    <property type="project" value="UniProtKB-KW"/>
</dbReference>
<protein>
    <recommendedName>
        <fullName evidence="10">G-protein coupled receptors family 1 profile domain-containing protein</fullName>
    </recommendedName>
</protein>
<evidence type="ECO:0000256" key="9">
    <source>
        <dbReference type="SAM" id="Phobius"/>
    </source>
</evidence>
<organism evidence="11 12">
    <name type="scientific">Lates calcarifer</name>
    <name type="common">Barramundi</name>
    <name type="synonym">Holocentrus calcarifer</name>
    <dbReference type="NCBI Taxonomy" id="8187"/>
    <lineage>
        <taxon>Eukaryota</taxon>
        <taxon>Metazoa</taxon>
        <taxon>Chordata</taxon>
        <taxon>Craniata</taxon>
        <taxon>Vertebrata</taxon>
        <taxon>Euteleostomi</taxon>
        <taxon>Actinopterygii</taxon>
        <taxon>Neopterygii</taxon>
        <taxon>Teleostei</taxon>
        <taxon>Neoteleostei</taxon>
        <taxon>Acanthomorphata</taxon>
        <taxon>Carangaria</taxon>
        <taxon>Carangaria incertae sedis</taxon>
        <taxon>Centropomidae</taxon>
        <taxon>Lates</taxon>
    </lineage>
</organism>
<evidence type="ECO:0000256" key="1">
    <source>
        <dbReference type="ARBA" id="ARBA00004141"/>
    </source>
</evidence>
<dbReference type="SUPFAM" id="SSF81321">
    <property type="entry name" value="Family A G protein-coupled receptor-like"/>
    <property type="match status" value="1"/>
</dbReference>
<evidence type="ECO:0000256" key="8">
    <source>
        <dbReference type="ARBA" id="ARBA00023224"/>
    </source>
</evidence>
<comment type="subcellular location">
    <subcellularLocation>
        <location evidence="1">Membrane</location>
        <topology evidence="1">Multi-pass membrane protein</topology>
    </subcellularLocation>
</comment>
<dbReference type="Pfam" id="PF00001">
    <property type="entry name" value="7tm_1"/>
    <property type="match status" value="1"/>
</dbReference>
<keyword evidence="12" id="KW-1185">Reference proteome</keyword>
<dbReference type="GO" id="GO:0007200">
    <property type="term" value="P:phospholipase C-activating G protein-coupled receptor signaling pathway"/>
    <property type="evidence" value="ECO:0007669"/>
    <property type="project" value="TreeGrafter"/>
</dbReference>
<keyword evidence="3 9" id="KW-1133">Transmembrane helix</keyword>
<dbReference type="Gene3D" id="1.20.1070.10">
    <property type="entry name" value="Rhodopsin 7-helix transmembrane proteins"/>
    <property type="match status" value="1"/>
</dbReference>
<evidence type="ECO:0000256" key="4">
    <source>
        <dbReference type="ARBA" id="ARBA00023040"/>
    </source>
</evidence>
<feature type="transmembrane region" description="Helical" evidence="9">
    <location>
        <begin position="245"/>
        <end position="265"/>
    </location>
</feature>
<reference evidence="12" key="1">
    <citation type="submission" date="2015-09" db="EMBL/GenBank/DDBJ databases">
        <authorList>
            <person name="Sai Rama Sridatta P."/>
        </authorList>
    </citation>
    <scope>NUCLEOTIDE SEQUENCE [LARGE SCALE GENOMIC DNA]</scope>
</reference>
<keyword evidence="5 9" id="KW-0472">Membrane</keyword>
<keyword evidence="7" id="KW-0325">Glycoprotein</keyword>
<evidence type="ECO:0000259" key="10">
    <source>
        <dbReference type="PROSITE" id="PS50262"/>
    </source>
</evidence>
<feature type="transmembrane region" description="Helical" evidence="9">
    <location>
        <begin position="213"/>
        <end position="233"/>
    </location>
</feature>
<keyword evidence="8" id="KW-0807">Transducer</keyword>
<keyword evidence="2 9" id="KW-0812">Transmembrane</keyword>
<dbReference type="PANTHER" id="PTHR24232">
    <property type="entry name" value="G-PROTEIN COUPLED RECEPTOR"/>
    <property type="match status" value="1"/>
</dbReference>
<dbReference type="Proteomes" id="UP000314980">
    <property type="component" value="Unassembled WGS sequence"/>
</dbReference>
<feature type="transmembrane region" description="Helical" evidence="9">
    <location>
        <begin position="175"/>
        <end position="192"/>
    </location>
</feature>
<feature type="transmembrane region" description="Helical" evidence="9">
    <location>
        <begin position="99"/>
        <end position="127"/>
    </location>
</feature>
<evidence type="ECO:0000256" key="6">
    <source>
        <dbReference type="ARBA" id="ARBA00023170"/>
    </source>
</evidence>
<feature type="transmembrane region" description="Helical" evidence="9">
    <location>
        <begin position="148"/>
        <end position="169"/>
    </location>
</feature>
<evidence type="ECO:0000313" key="12">
    <source>
        <dbReference type="Proteomes" id="UP000314980"/>
    </source>
</evidence>
<evidence type="ECO:0000256" key="5">
    <source>
        <dbReference type="ARBA" id="ARBA00023136"/>
    </source>
</evidence>
<dbReference type="AlphaFoldDB" id="A0A4W6C0Z0"/>
<sequence length="289" mass="33741">MEVSYSHNKFNFSDTSYNDTYYNDTFYQYENYVEYIWTEFCTSAFSQYTFSPVIAWAVILIGFPLTMLAIYSLYSQMQDDHVAPIYVINLLIHRPHPDVLFGVSCVSTLIYFSAVLASVVFMVSIALERYLVITWPLWYHLRRSIKSSVLVSITVWVFCFIEFIISSFVPIFRPILLLIPFPLLIFFLARTFKALSVAISVSPKEKWHIKGTLVLVLLNYTLLFLPWVIWILIKACCETYIFDLSLFRTFVQFSPLADLALYIFIRKGATDKLLTSLCCCRMLREEEQS</sequence>
<evidence type="ECO:0000256" key="2">
    <source>
        <dbReference type="ARBA" id="ARBA00022692"/>
    </source>
</evidence>
<proteinExistence type="predicted"/>
<dbReference type="InterPro" id="IPR000276">
    <property type="entry name" value="GPCR_Rhodpsn"/>
</dbReference>
<feature type="transmembrane region" description="Helical" evidence="9">
    <location>
        <begin position="53"/>
        <end position="74"/>
    </location>
</feature>
<dbReference type="GeneTree" id="ENSGT00940000164014"/>
<dbReference type="Ensembl" id="ENSLCAT00010004582.1">
    <property type="protein sequence ID" value="ENSLCAP00010004464.1"/>
    <property type="gene ID" value="ENSLCAG00010002283.1"/>
</dbReference>
<dbReference type="GO" id="GO:0005886">
    <property type="term" value="C:plasma membrane"/>
    <property type="evidence" value="ECO:0007669"/>
    <property type="project" value="TreeGrafter"/>
</dbReference>
<dbReference type="InParanoid" id="A0A4W6C0Z0"/>
<dbReference type="PROSITE" id="PS50262">
    <property type="entry name" value="G_PROTEIN_RECEP_F1_2"/>
    <property type="match status" value="1"/>
</dbReference>
<dbReference type="InterPro" id="IPR017452">
    <property type="entry name" value="GPCR_Rhodpsn_7TM"/>
</dbReference>
<dbReference type="PANTHER" id="PTHR24232:SF85">
    <property type="entry name" value="G-PROTEIN COUPLED RECEPTOR 4"/>
    <property type="match status" value="1"/>
</dbReference>
<reference evidence="11" key="2">
    <citation type="submission" date="2025-08" db="UniProtKB">
        <authorList>
            <consortium name="Ensembl"/>
        </authorList>
    </citation>
    <scope>IDENTIFICATION</scope>
</reference>
<name>A0A4W6C0Z0_LATCA</name>
<evidence type="ECO:0000313" key="11">
    <source>
        <dbReference type="Ensembl" id="ENSLCAP00010004464.1"/>
    </source>
</evidence>
<reference evidence="11" key="3">
    <citation type="submission" date="2025-09" db="UniProtKB">
        <authorList>
            <consortium name="Ensembl"/>
        </authorList>
    </citation>
    <scope>IDENTIFICATION</scope>
</reference>
<keyword evidence="4" id="KW-0297">G-protein coupled receptor</keyword>
<evidence type="ECO:0000256" key="3">
    <source>
        <dbReference type="ARBA" id="ARBA00022989"/>
    </source>
</evidence>
<keyword evidence="6" id="KW-0675">Receptor</keyword>
<dbReference type="GO" id="GO:0035025">
    <property type="term" value="P:positive regulation of Rho protein signal transduction"/>
    <property type="evidence" value="ECO:0007669"/>
    <property type="project" value="TreeGrafter"/>
</dbReference>
<dbReference type="PROSITE" id="PS00237">
    <property type="entry name" value="G_PROTEIN_RECEP_F1_1"/>
    <property type="match status" value="1"/>
</dbReference>
<evidence type="ECO:0000256" key="7">
    <source>
        <dbReference type="ARBA" id="ARBA00023180"/>
    </source>
</evidence>
<feature type="domain" description="G-protein coupled receptors family 1 profile" evidence="10">
    <location>
        <begin position="117"/>
        <end position="161"/>
    </location>
</feature>